<keyword evidence="3 5" id="KW-1133">Transmembrane helix</keyword>
<evidence type="ECO:0000259" key="6">
    <source>
        <dbReference type="PROSITE" id="PS50850"/>
    </source>
</evidence>
<dbReference type="GeneID" id="27718157"/>
<gene>
    <name evidence="7" type="ORF">SAPIO_CDS0005</name>
</gene>
<feature type="transmembrane region" description="Helical" evidence="5">
    <location>
        <begin position="380"/>
        <end position="397"/>
    </location>
</feature>
<dbReference type="HOGENOM" id="CLU_000960_27_4_1"/>
<dbReference type="RefSeq" id="XP_016646528.1">
    <property type="nucleotide sequence ID" value="XM_016782895.1"/>
</dbReference>
<keyword evidence="8" id="KW-1185">Reference proteome</keyword>
<dbReference type="PANTHER" id="PTHR42718">
    <property type="entry name" value="MAJOR FACILITATOR SUPERFAMILY MULTIDRUG TRANSPORTER MFSC"/>
    <property type="match status" value="1"/>
</dbReference>
<dbReference type="Gene3D" id="1.20.1250.20">
    <property type="entry name" value="MFS general substrate transporter like domains"/>
    <property type="match status" value="2"/>
</dbReference>
<evidence type="ECO:0000313" key="7">
    <source>
        <dbReference type="EMBL" id="KEZ46729.1"/>
    </source>
</evidence>
<feature type="transmembrane region" description="Helical" evidence="5">
    <location>
        <begin position="214"/>
        <end position="234"/>
    </location>
</feature>
<feature type="transmembrane region" description="Helical" evidence="5">
    <location>
        <begin position="355"/>
        <end position="373"/>
    </location>
</feature>
<accession>A0A084GHB7</accession>
<dbReference type="GO" id="GO:0016020">
    <property type="term" value="C:membrane"/>
    <property type="evidence" value="ECO:0007669"/>
    <property type="project" value="UniProtKB-SubCell"/>
</dbReference>
<feature type="transmembrane region" description="Helical" evidence="5">
    <location>
        <begin position="155"/>
        <end position="176"/>
    </location>
</feature>
<dbReference type="KEGG" id="sapo:SAPIO_CDS0005"/>
<sequence length="519" mass="55693">MADHGKEVMPPSAGAETALGRVSLIISRVVTVEAGQSAEQFRTDDAVKIGSSRRRAIIVLILLANLLQFVSMFSTVIGGFDFSSKLGQDIGPGQANWMAAAYSLTQSTFVLISGRLGSVYGHQRLLLLGVVIIAIFSLVNAFCTTYTSFVAMRAITGIGGGILMPNAVATLTLMIPPGKARNFTLAVFAASPPLGAMTGALLAGAFLQYSAWKYFFVLVACLGAVTVAGLVFVLPREEPQDRGGKIDYVGIFLGLAGLLLFNISWNQSTSLGWQSASVIAMLVVSFVLLVAFFFWESRWAAEPIMPPSLFKTSNLKALTVVVLSIYMSVGILLWYMVAWQQLVRKWDTLHVALGWIPYGVGASIAVLLAAALIPIMEAKFLLAMGCVALIIATVLMATMPAQQIYRAQVFPATFISSFCADFVYVAAQVIVSNSVSKRDQGPAGSLIGTLNLYGNSLGLGFAGTIEVQVVKHTLNEVTGFRAALWFGFGLAVLSLVLSLTFVKIPRDRREGWDEDVETI</sequence>
<dbReference type="Pfam" id="PF07690">
    <property type="entry name" value="MFS_1"/>
    <property type="match status" value="1"/>
</dbReference>
<evidence type="ECO:0000256" key="1">
    <source>
        <dbReference type="ARBA" id="ARBA00004141"/>
    </source>
</evidence>
<feature type="transmembrane region" description="Helical" evidence="5">
    <location>
        <begin position="482"/>
        <end position="502"/>
    </location>
</feature>
<proteinExistence type="predicted"/>
<dbReference type="Proteomes" id="UP000028545">
    <property type="component" value="Unassembled WGS sequence"/>
</dbReference>
<feature type="transmembrane region" description="Helical" evidence="5">
    <location>
        <begin position="97"/>
        <end position="113"/>
    </location>
</feature>
<feature type="transmembrane region" description="Helical" evidence="5">
    <location>
        <begin position="315"/>
        <end position="335"/>
    </location>
</feature>
<evidence type="ECO:0000256" key="2">
    <source>
        <dbReference type="ARBA" id="ARBA00022692"/>
    </source>
</evidence>
<evidence type="ECO:0000256" key="3">
    <source>
        <dbReference type="ARBA" id="ARBA00022989"/>
    </source>
</evidence>
<feature type="transmembrane region" description="Helical" evidence="5">
    <location>
        <begin position="409"/>
        <end position="431"/>
    </location>
</feature>
<comment type="caution">
    <text evidence="7">The sequence shown here is derived from an EMBL/GenBank/DDBJ whole genome shotgun (WGS) entry which is preliminary data.</text>
</comment>
<feature type="transmembrane region" description="Helical" evidence="5">
    <location>
        <begin position="443"/>
        <end position="462"/>
    </location>
</feature>
<dbReference type="SUPFAM" id="SSF103473">
    <property type="entry name" value="MFS general substrate transporter"/>
    <property type="match status" value="2"/>
</dbReference>
<dbReference type="PANTHER" id="PTHR42718:SF41">
    <property type="entry name" value="MFS TRANSPORTER OF UNKOWN SPECIFICITY (AFU_ORTHOLOGUE AFUA_5G09940)-RELATED"/>
    <property type="match status" value="1"/>
</dbReference>
<dbReference type="AlphaFoldDB" id="A0A084GHB7"/>
<evidence type="ECO:0000313" key="8">
    <source>
        <dbReference type="Proteomes" id="UP000028545"/>
    </source>
</evidence>
<dbReference type="GO" id="GO:0022857">
    <property type="term" value="F:transmembrane transporter activity"/>
    <property type="evidence" value="ECO:0007669"/>
    <property type="project" value="InterPro"/>
</dbReference>
<protein>
    <submittedName>
        <fullName evidence="7">Putative transporter</fullName>
    </submittedName>
</protein>
<dbReference type="InterPro" id="IPR020846">
    <property type="entry name" value="MFS_dom"/>
</dbReference>
<feature type="transmembrane region" description="Helical" evidence="5">
    <location>
        <begin position="246"/>
        <end position="265"/>
    </location>
</feature>
<feature type="transmembrane region" description="Helical" evidence="5">
    <location>
        <begin position="183"/>
        <end position="208"/>
    </location>
</feature>
<dbReference type="OrthoDB" id="440755at2759"/>
<feature type="domain" description="Major facilitator superfamily (MFS) profile" evidence="6">
    <location>
        <begin position="57"/>
        <end position="506"/>
    </location>
</feature>
<dbReference type="EMBL" id="JOWA01000011">
    <property type="protein sequence ID" value="KEZ46729.1"/>
    <property type="molecule type" value="Genomic_DNA"/>
</dbReference>
<reference evidence="7 8" key="1">
    <citation type="journal article" date="2014" name="Genome Announc.">
        <title>Draft genome sequence of the pathogenic fungus Scedosporium apiospermum.</title>
        <authorList>
            <person name="Vandeputte P."/>
            <person name="Ghamrawi S."/>
            <person name="Rechenmann M."/>
            <person name="Iltis A."/>
            <person name="Giraud S."/>
            <person name="Fleury M."/>
            <person name="Thornton C."/>
            <person name="Delhaes L."/>
            <person name="Meyer W."/>
            <person name="Papon N."/>
            <person name="Bouchara J.P."/>
        </authorList>
    </citation>
    <scope>NUCLEOTIDE SEQUENCE [LARGE SCALE GENOMIC DNA]</scope>
    <source>
        <strain evidence="7 8">IHEM 14462</strain>
    </source>
</reference>
<keyword evidence="2 5" id="KW-0812">Transmembrane</keyword>
<dbReference type="VEuPathDB" id="FungiDB:SAPIO_CDS0005"/>
<dbReference type="InterPro" id="IPR011701">
    <property type="entry name" value="MFS"/>
</dbReference>
<dbReference type="OMA" id="EWKWHFI"/>
<dbReference type="InterPro" id="IPR036259">
    <property type="entry name" value="MFS_trans_sf"/>
</dbReference>
<comment type="subcellular location">
    <subcellularLocation>
        <location evidence="1">Membrane</location>
        <topology evidence="1">Multi-pass membrane protein</topology>
    </subcellularLocation>
</comment>
<organism evidence="7 8">
    <name type="scientific">Pseudallescheria apiosperma</name>
    <name type="common">Scedosporium apiospermum</name>
    <dbReference type="NCBI Taxonomy" id="563466"/>
    <lineage>
        <taxon>Eukaryota</taxon>
        <taxon>Fungi</taxon>
        <taxon>Dikarya</taxon>
        <taxon>Ascomycota</taxon>
        <taxon>Pezizomycotina</taxon>
        <taxon>Sordariomycetes</taxon>
        <taxon>Hypocreomycetidae</taxon>
        <taxon>Microascales</taxon>
        <taxon>Microascaceae</taxon>
        <taxon>Scedosporium</taxon>
    </lineage>
</organism>
<evidence type="ECO:0000256" key="5">
    <source>
        <dbReference type="SAM" id="Phobius"/>
    </source>
</evidence>
<dbReference type="PROSITE" id="PS50850">
    <property type="entry name" value="MFS"/>
    <property type="match status" value="1"/>
</dbReference>
<feature type="transmembrane region" description="Helical" evidence="5">
    <location>
        <begin position="56"/>
        <end position="77"/>
    </location>
</feature>
<feature type="transmembrane region" description="Helical" evidence="5">
    <location>
        <begin position="271"/>
        <end position="295"/>
    </location>
</feature>
<evidence type="ECO:0000256" key="4">
    <source>
        <dbReference type="ARBA" id="ARBA00023136"/>
    </source>
</evidence>
<name>A0A084GHB7_PSEDA</name>
<feature type="transmembrane region" description="Helical" evidence="5">
    <location>
        <begin position="125"/>
        <end position="149"/>
    </location>
</feature>
<keyword evidence="4 5" id="KW-0472">Membrane</keyword>